<name>A0ABU9D9C8_9PROT</name>
<accession>A0ABU9D9C8</accession>
<feature type="domain" description="Histidine kinase/HSP90-like ATPase" evidence="1">
    <location>
        <begin position="17"/>
        <end position="134"/>
    </location>
</feature>
<reference evidence="2 3" key="1">
    <citation type="submission" date="2024-04" db="EMBL/GenBank/DDBJ databases">
        <authorList>
            <person name="Abashina T."/>
            <person name="Shaikin A."/>
        </authorList>
    </citation>
    <scope>NUCLEOTIDE SEQUENCE [LARGE SCALE GENOMIC DNA]</scope>
    <source>
        <strain evidence="2 3">AAFK</strain>
    </source>
</reference>
<proteinExistence type="predicted"/>
<keyword evidence="3" id="KW-1185">Reference proteome</keyword>
<dbReference type="CDD" id="cd16934">
    <property type="entry name" value="HATPase_RsbT-like"/>
    <property type="match status" value="1"/>
</dbReference>
<dbReference type="Gene3D" id="3.30.565.10">
    <property type="entry name" value="Histidine kinase-like ATPase, C-terminal domain"/>
    <property type="match status" value="1"/>
</dbReference>
<gene>
    <name evidence="2" type="ORF">WOB96_09410</name>
</gene>
<protein>
    <submittedName>
        <fullName evidence="2">Anti-sigma regulatory factor</fullName>
    </submittedName>
</protein>
<evidence type="ECO:0000313" key="3">
    <source>
        <dbReference type="Proteomes" id="UP001446205"/>
    </source>
</evidence>
<dbReference type="SUPFAM" id="SSF55874">
    <property type="entry name" value="ATPase domain of HSP90 chaperone/DNA topoisomerase II/histidine kinase"/>
    <property type="match status" value="1"/>
</dbReference>
<organism evidence="2 3">
    <name type="scientific">Thermithiobacillus plumbiphilus</name>
    <dbReference type="NCBI Taxonomy" id="1729899"/>
    <lineage>
        <taxon>Bacteria</taxon>
        <taxon>Pseudomonadati</taxon>
        <taxon>Pseudomonadota</taxon>
        <taxon>Acidithiobacillia</taxon>
        <taxon>Acidithiobacillales</taxon>
        <taxon>Thermithiobacillaceae</taxon>
        <taxon>Thermithiobacillus</taxon>
    </lineage>
</organism>
<dbReference type="EMBL" id="JBBPCO010000008">
    <property type="protein sequence ID" value="MEK8089984.1"/>
    <property type="molecule type" value="Genomic_DNA"/>
</dbReference>
<evidence type="ECO:0000313" key="2">
    <source>
        <dbReference type="EMBL" id="MEK8089984.1"/>
    </source>
</evidence>
<comment type="caution">
    <text evidence="2">The sequence shown here is derived from an EMBL/GenBank/DDBJ whole genome shotgun (WGS) entry which is preliminary data.</text>
</comment>
<dbReference type="InterPro" id="IPR036890">
    <property type="entry name" value="HATPase_C_sf"/>
</dbReference>
<dbReference type="Proteomes" id="UP001446205">
    <property type="component" value="Unassembled WGS sequence"/>
</dbReference>
<sequence>MTTSLPGKHIPIQVETDVITARQEGRQMAQKLGFKAVDQARITTAISELARNIVVYAHGRGSVLLREVQDGPRKGIEVQFDDQGPGIEDLDRAMGQGYSSGKGLGAGLPGTKRLMDEFEIRSAPGEGVHITIRKWL</sequence>
<dbReference type="InterPro" id="IPR003594">
    <property type="entry name" value="HATPase_dom"/>
</dbReference>
<dbReference type="Pfam" id="PF13581">
    <property type="entry name" value="HATPase_c_2"/>
    <property type="match status" value="1"/>
</dbReference>
<dbReference type="RefSeq" id="WP_341371042.1">
    <property type="nucleotide sequence ID" value="NZ_JBBPCO010000008.1"/>
</dbReference>
<evidence type="ECO:0000259" key="1">
    <source>
        <dbReference type="Pfam" id="PF13581"/>
    </source>
</evidence>